<evidence type="ECO:0000313" key="6">
    <source>
        <dbReference type="Proteomes" id="UP000474565"/>
    </source>
</evidence>
<dbReference type="Gene3D" id="3.30.300.30">
    <property type="match status" value="1"/>
</dbReference>
<dbReference type="PROSITE" id="PS00455">
    <property type="entry name" value="AMP_BINDING"/>
    <property type="match status" value="1"/>
</dbReference>
<dbReference type="Pfam" id="PF13193">
    <property type="entry name" value="AMP-binding_C"/>
    <property type="match status" value="1"/>
</dbReference>
<dbReference type="InterPro" id="IPR001242">
    <property type="entry name" value="Condensation_dom"/>
</dbReference>
<dbReference type="SUPFAM" id="SSF52777">
    <property type="entry name" value="CoA-dependent acyltransferases"/>
    <property type="match status" value="2"/>
</dbReference>
<dbReference type="Gene3D" id="3.30.559.10">
    <property type="entry name" value="Chloramphenicol acetyltransferase-like domain"/>
    <property type="match status" value="1"/>
</dbReference>
<dbReference type="NCBIfam" id="TIGR01733">
    <property type="entry name" value="AA-adenyl-dom"/>
    <property type="match status" value="1"/>
</dbReference>
<dbReference type="SMART" id="SM00823">
    <property type="entry name" value="PKS_PP"/>
    <property type="match status" value="1"/>
</dbReference>
<dbReference type="InterPro" id="IPR036736">
    <property type="entry name" value="ACP-like_sf"/>
</dbReference>
<dbReference type="Gene3D" id="3.30.559.30">
    <property type="entry name" value="Nonribosomal peptide synthetase, condensation domain"/>
    <property type="match status" value="1"/>
</dbReference>
<dbReference type="GO" id="GO:0009366">
    <property type="term" value="C:enterobactin synthetase complex"/>
    <property type="evidence" value="ECO:0007669"/>
    <property type="project" value="TreeGrafter"/>
</dbReference>
<dbReference type="PANTHER" id="PTHR45527">
    <property type="entry name" value="NONRIBOSOMAL PEPTIDE SYNTHETASE"/>
    <property type="match status" value="1"/>
</dbReference>
<dbReference type="RefSeq" id="WP_161021305.1">
    <property type="nucleotide sequence ID" value="NZ_WWCP01000042.1"/>
</dbReference>
<dbReference type="InterPro" id="IPR025110">
    <property type="entry name" value="AMP-bd_C"/>
</dbReference>
<dbReference type="EMBL" id="WWCP01000042">
    <property type="protein sequence ID" value="MYM84894.1"/>
    <property type="molecule type" value="Genomic_DNA"/>
</dbReference>
<feature type="domain" description="Carrier" evidence="4">
    <location>
        <begin position="1051"/>
        <end position="1126"/>
    </location>
</feature>
<protein>
    <submittedName>
        <fullName evidence="5">Amino acid adenylation domain-containing protein</fullName>
    </submittedName>
</protein>
<dbReference type="InterPro" id="IPR009081">
    <property type="entry name" value="PP-bd_ACP"/>
</dbReference>
<dbReference type="Gene3D" id="1.10.1200.10">
    <property type="entry name" value="ACP-like"/>
    <property type="match status" value="1"/>
</dbReference>
<dbReference type="InterPro" id="IPR042099">
    <property type="entry name" value="ANL_N_sf"/>
</dbReference>
<dbReference type="InterPro" id="IPR010071">
    <property type="entry name" value="AA_adenyl_dom"/>
</dbReference>
<dbReference type="AlphaFoldDB" id="A0A6L8MSA5"/>
<dbReference type="InterPro" id="IPR023213">
    <property type="entry name" value="CAT-like_dom_sf"/>
</dbReference>
<gene>
    <name evidence="5" type="ORF">GTP44_23470</name>
</gene>
<dbReference type="FunFam" id="3.40.50.980:FF:000001">
    <property type="entry name" value="Non-ribosomal peptide synthetase"/>
    <property type="match status" value="1"/>
</dbReference>
<dbReference type="CDD" id="cd19531">
    <property type="entry name" value="LCL_NRPS-like"/>
    <property type="match status" value="1"/>
</dbReference>
<evidence type="ECO:0000259" key="4">
    <source>
        <dbReference type="PROSITE" id="PS50075"/>
    </source>
</evidence>
<evidence type="ECO:0000256" key="2">
    <source>
        <dbReference type="ARBA" id="ARBA00022450"/>
    </source>
</evidence>
<dbReference type="GO" id="GO:0047527">
    <property type="term" value="F:2,3-dihydroxybenzoate-serine ligase activity"/>
    <property type="evidence" value="ECO:0007669"/>
    <property type="project" value="TreeGrafter"/>
</dbReference>
<reference evidence="5 6" key="1">
    <citation type="submission" date="2019-12" db="EMBL/GenBank/DDBJ databases">
        <title>Novel species isolated from a subtropical stream in China.</title>
        <authorList>
            <person name="Lu H."/>
        </authorList>
    </citation>
    <scope>NUCLEOTIDE SEQUENCE [LARGE SCALE GENOMIC DNA]</scope>
    <source>
        <strain evidence="5 6">FT50W</strain>
    </source>
</reference>
<dbReference type="GO" id="GO:0005829">
    <property type="term" value="C:cytosol"/>
    <property type="evidence" value="ECO:0007669"/>
    <property type="project" value="TreeGrafter"/>
</dbReference>
<name>A0A6L8MSA5_9BURK</name>
<dbReference type="GO" id="GO:0031177">
    <property type="term" value="F:phosphopantetheine binding"/>
    <property type="evidence" value="ECO:0007669"/>
    <property type="project" value="InterPro"/>
</dbReference>
<dbReference type="GO" id="GO:0043041">
    <property type="term" value="P:amino acid activation for nonribosomal peptide biosynthetic process"/>
    <property type="evidence" value="ECO:0007669"/>
    <property type="project" value="TreeGrafter"/>
</dbReference>
<dbReference type="PANTHER" id="PTHR45527:SF1">
    <property type="entry name" value="FATTY ACID SYNTHASE"/>
    <property type="match status" value="1"/>
</dbReference>
<dbReference type="InterPro" id="IPR020806">
    <property type="entry name" value="PKS_PP-bd"/>
</dbReference>
<comment type="cofactor">
    <cofactor evidence="1">
        <name>pantetheine 4'-phosphate</name>
        <dbReference type="ChEBI" id="CHEBI:47942"/>
    </cofactor>
</comment>
<dbReference type="Pfam" id="PF00668">
    <property type="entry name" value="Condensation"/>
    <property type="match status" value="1"/>
</dbReference>
<dbReference type="SUPFAM" id="SSF56801">
    <property type="entry name" value="Acetyl-CoA synthetase-like"/>
    <property type="match status" value="1"/>
</dbReference>
<proteinExistence type="predicted"/>
<dbReference type="InterPro" id="IPR000873">
    <property type="entry name" value="AMP-dep_synth/lig_dom"/>
</dbReference>
<organism evidence="5 6">
    <name type="scientific">Duganella lactea</name>
    <dbReference type="NCBI Taxonomy" id="2692173"/>
    <lineage>
        <taxon>Bacteria</taxon>
        <taxon>Pseudomonadati</taxon>
        <taxon>Pseudomonadota</taxon>
        <taxon>Betaproteobacteria</taxon>
        <taxon>Burkholderiales</taxon>
        <taxon>Oxalobacteraceae</taxon>
        <taxon>Telluria group</taxon>
        <taxon>Duganella</taxon>
    </lineage>
</organism>
<dbReference type="Pfam" id="PF00501">
    <property type="entry name" value="AMP-binding"/>
    <property type="match status" value="1"/>
</dbReference>
<comment type="caution">
    <text evidence="5">The sequence shown here is derived from an EMBL/GenBank/DDBJ whole genome shotgun (WGS) entry which is preliminary data.</text>
</comment>
<dbReference type="FunFam" id="1.10.1200.10:FF:000005">
    <property type="entry name" value="Nonribosomal peptide synthetase 1"/>
    <property type="match status" value="1"/>
</dbReference>
<dbReference type="GO" id="GO:0009239">
    <property type="term" value="P:enterobactin biosynthetic process"/>
    <property type="evidence" value="ECO:0007669"/>
    <property type="project" value="TreeGrafter"/>
</dbReference>
<dbReference type="Gene3D" id="3.40.50.12780">
    <property type="entry name" value="N-terminal domain of ligase-like"/>
    <property type="match status" value="1"/>
</dbReference>
<dbReference type="InterPro" id="IPR045851">
    <property type="entry name" value="AMP-bd_C_sf"/>
</dbReference>
<evidence type="ECO:0000256" key="1">
    <source>
        <dbReference type="ARBA" id="ARBA00001957"/>
    </source>
</evidence>
<dbReference type="PROSITE" id="PS50075">
    <property type="entry name" value="CARRIER"/>
    <property type="match status" value="1"/>
</dbReference>
<dbReference type="SUPFAM" id="SSF47336">
    <property type="entry name" value="ACP-like"/>
    <property type="match status" value="1"/>
</dbReference>
<dbReference type="Pfam" id="PF00550">
    <property type="entry name" value="PP-binding"/>
    <property type="match status" value="1"/>
</dbReference>
<dbReference type="CDD" id="cd05930">
    <property type="entry name" value="A_NRPS"/>
    <property type="match status" value="1"/>
</dbReference>
<accession>A0A6L8MSA5</accession>
<sequence length="1168" mass="127701">MNLEQVIEQCARLGIELAVQDGQLEVYFDEDPPPELLAALKAQKSALLAWLSSSRDAVKTDPQLIHLDDDGGRSVCSSGQQRMWLMEQLQSGWQNNLFSVLEFSGEFDLDAARIAFELLLTRHEPLRTVYQAHDGEVFQQVLNAYRFELPLHDLRDQSAAQQEERLRELMLQESQSRFDLAADLMLRVCCVRTGNQQGVLLINVHHIAADGWSLKVLIDEFGQAYSAVRRAQMPQLMPMPVTYRDFARWQRQRLASESLAPSLAYWRRQLQGLPQTHSLPLDHPRSNQPSFAGARCSHSLDGAVVAALRQLAAENGVTLFMVLHAIFAVVLARYARESDIVLGVPVANRNHVGLAPMIGYLANTMVLRTPVSMAQPFSALLQQIKSCHADAQTHQDLPFEQLVEALNPPRSNAHTPLFQVMLTMNTAHRGSFVLDELILRPLAAPSVASKFDLTLNIVDSDSGIELQFDYACDLFEPTTIAWYARHFAVLAGEVCIMPDKPVGELRLADAEESAWLQSLLQGPSLAVPTATLDALLSQRAAAQPDKIAVCDCHGILTYGELERRAELLAEQLRQRGIGPEVVVGVCMERSQALPVALLATLKAGGAYLPIDPALPAARQTFMLADSRAALVLVDDVCQHLLKESPIPLLNPSQPSADLVAVPESRQRGADDLAYVMYTSGSTGTPKAVMVTQRNLVHFLTAVADLSGGTDAVWLASTPLSFDISALELFGPLLAGGKLVLAPESGARAQAFMHRLGTVAAKHASEQDSGACFSGLVERHAVTHFQCTPALLRLLLDEPAARSALATLRCLLVGGEACPPALARELRGTSAATLYNMYGPTEATVWSTSQLLTGEEAIVPIGLPLPHYGCHVVDEALRPVPFGVPGELLISGPGVARGYAGRADLTSERFIDFDAGGSTPVRAYRTGDLVRHLPDRTLEFLGRIDLQLKVRGFRIEPGEIEARLLECAGIREAVVLLSANEPRRLLAFHTVEQAGQPDAEVLRQALASTLPEYMIPAVFVELERIPLTANGKIDRHALLAQEVPLPTRASAPPAGVVEVALAEIWCELLKLDKVSREDHFFELGGHSLLTVQLMTRIRDVFQIELSLRALFDTPRLAQLAAAIEGLQRVQAEQRHRERHAQLRAQVASMSPAELEAAIAARRQTAQPSV</sequence>
<dbReference type="InterPro" id="IPR020845">
    <property type="entry name" value="AMP-binding_CS"/>
</dbReference>
<evidence type="ECO:0000313" key="5">
    <source>
        <dbReference type="EMBL" id="MYM84894.1"/>
    </source>
</evidence>
<keyword evidence="2" id="KW-0596">Phosphopantetheine</keyword>
<keyword evidence="3" id="KW-0597">Phosphoprotein</keyword>
<evidence type="ECO:0000256" key="3">
    <source>
        <dbReference type="ARBA" id="ARBA00022553"/>
    </source>
</evidence>
<dbReference type="Proteomes" id="UP000474565">
    <property type="component" value="Unassembled WGS sequence"/>
</dbReference>